<keyword evidence="7" id="KW-0406">Ion transport</keyword>
<feature type="transmembrane region" description="Helical" evidence="10">
    <location>
        <begin position="168"/>
        <end position="186"/>
    </location>
</feature>
<dbReference type="GO" id="GO:0005886">
    <property type="term" value="C:plasma membrane"/>
    <property type="evidence" value="ECO:0007669"/>
    <property type="project" value="UniProtKB-SubCell"/>
</dbReference>
<dbReference type="InParanoid" id="A0A7X0JSD6"/>
<keyword evidence="12" id="KW-1185">Reference proteome</keyword>
<keyword evidence="4" id="KW-1003">Cell membrane</keyword>
<accession>A0A7X0JSD6</accession>
<dbReference type="GO" id="GO:0015297">
    <property type="term" value="F:antiporter activity"/>
    <property type="evidence" value="ECO:0007669"/>
    <property type="project" value="UniProtKB-KW"/>
</dbReference>
<dbReference type="PIRSF" id="PIRSF006603">
    <property type="entry name" value="DinF"/>
    <property type="match status" value="1"/>
</dbReference>
<dbReference type="EMBL" id="JACHHT010000001">
    <property type="protein sequence ID" value="MBB6521428.1"/>
    <property type="molecule type" value="Genomic_DNA"/>
</dbReference>
<keyword evidence="5 10" id="KW-0812">Transmembrane</keyword>
<feature type="transmembrane region" description="Helical" evidence="10">
    <location>
        <begin position="242"/>
        <end position="269"/>
    </location>
</feature>
<evidence type="ECO:0000256" key="7">
    <source>
        <dbReference type="ARBA" id="ARBA00023065"/>
    </source>
</evidence>
<keyword evidence="2" id="KW-0813">Transport</keyword>
<dbReference type="InterPro" id="IPR048279">
    <property type="entry name" value="MdtK-like"/>
</dbReference>
<organism evidence="11 12">
    <name type="scientific">Pseudoteredinibacter isoporae</name>
    <dbReference type="NCBI Taxonomy" id="570281"/>
    <lineage>
        <taxon>Bacteria</taxon>
        <taxon>Pseudomonadati</taxon>
        <taxon>Pseudomonadota</taxon>
        <taxon>Gammaproteobacteria</taxon>
        <taxon>Cellvibrionales</taxon>
        <taxon>Cellvibrionaceae</taxon>
        <taxon>Pseudoteredinibacter</taxon>
    </lineage>
</organism>
<reference evidence="11 12" key="1">
    <citation type="submission" date="2020-08" db="EMBL/GenBank/DDBJ databases">
        <title>Genomic Encyclopedia of Type Strains, Phase IV (KMG-IV): sequencing the most valuable type-strain genomes for metagenomic binning, comparative biology and taxonomic classification.</title>
        <authorList>
            <person name="Goeker M."/>
        </authorList>
    </citation>
    <scope>NUCLEOTIDE SEQUENCE [LARGE SCALE GENOMIC DNA]</scope>
    <source>
        <strain evidence="11 12">DSM 22368</strain>
    </source>
</reference>
<evidence type="ECO:0000256" key="2">
    <source>
        <dbReference type="ARBA" id="ARBA00022448"/>
    </source>
</evidence>
<dbReference type="AlphaFoldDB" id="A0A7X0JSD6"/>
<feature type="transmembrane region" description="Helical" evidence="10">
    <location>
        <begin position="281"/>
        <end position="302"/>
    </location>
</feature>
<feature type="transmembrane region" description="Helical" evidence="10">
    <location>
        <begin position="97"/>
        <end position="115"/>
    </location>
</feature>
<proteinExistence type="predicted"/>
<keyword evidence="6 10" id="KW-1133">Transmembrane helix</keyword>
<dbReference type="NCBIfam" id="TIGR00797">
    <property type="entry name" value="matE"/>
    <property type="match status" value="1"/>
</dbReference>
<comment type="subcellular location">
    <subcellularLocation>
        <location evidence="1">Cell inner membrane</location>
        <topology evidence="1">Multi-pass membrane protein</topology>
    </subcellularLocation>
</comment>
<gene>
    <name evidence="11" type="ORF">HNR48_001706</name>
</gene>
<feature type="transmembrane region" description="Helical" evidence="10">
    <location>
        <begin position="192"/>
        <end position="217"/>
    </location>
</feature>
<dbReference type="RefSeq" id="WP_166848509.1">
    <property type="nucleotide sequence ID" value="NZ_JAAONY010000001.1"/>
</dbReference>
<evidence type="ECO:0000256" key="5">
    <source>
        <dbReference type="ARBA" id="ARBA00022692"/>
    </source>
</evidence>
<feature type="transmembrane region" description="Helical" evidence="10">
    <location>
        <begin position="322"/>
        <end position="342"/>
    </location>
</feature>
<comment type="caution">
    <text evidence="11">The sequence shown here is derived from an EMBL/GenBank/DDBJ whole genome shotgun (WGS) entry which is preliminary data.</text>
</comment>
<evidence type="ECO:0000256" key="6">
    <source>
        <dbReference type="ARBA" id="ARBA00022989"/>
    </source>
</evidence>
<sequence length="463" mass="49906">MLVNKSFSFFGREALHIMRLGIPLMIAHVAMVGLEVVDTMMAGQVSSTELAGLAVGANIWLVIELFMGGWISATTPRFARLKGAGKPSEIRHEAQQAMLMALGIGTLAMLLIWSIVPLLSHLGTSPEVTETAQSYLSIIAWGMPASGVIWVMLCLCEGCGDIRYSLGSSLIVLALNAVLDYIFVFGKFGMPAMGAVGCALTTLSIYILWALMGVAYIETIPEFKALKIFRSMPRLDFQRWRAIFMLGLPISLSLLAEEGFFSVTALLIAPLGTEPLGAHQITLQIVALVLMLSLGLGQATSIRLSSSIGSGKPLLAARQAKVGLTICLSYAFVFGLLIAWKPGLVISLFTKDSAIANVSLAMLVFAPLFLLIDSAQASVAQILRGFEDTKVPMLFQVFGYWCLGFPLGYSLGATDFWGESYGIYGYWSGFLAGIIVSAILLNIRLQIMLGRLIEPATPDLLTD</sequence>
<keyword evidence="8 10" id="KW-0472">Membrane</keyword>
<feature type="transmembrane region" description="Helical" evidence="10">
    <location>
        <begin position="424"/>
        <end position="443"/>
    </location>
</feature>
<dbReference type="PANTHER" id="PTHR43298:SF2">
    <property type="entry name" value="FMN_FAD EXPORTER YEEO-RELATED"/>
    <property type="match status" value="1"/>
</dbReference>
<dbReference type="Pfam" id="PF01554">
    <property type="entry name" value="MatE"/>
    <property type="match status" value="2"/>
</dbReference>
<keyword evidence="3" id="KW-0050">Antiport</keyword>
<evidence type="ECO:0000256" key="9">
    <source>
        <dbReference type="ARBA" id="ARBA00031636"/>
    </source>
</evidence>
<evidence type="ECO:0000256" key="3">
    <source>
        <dbReference type="ARBA" id="ARBA00022449"/>
    </source>
</evidence>
<evidence type="ECO:0000256" key="4">
    <source>
        <dbReference type="ARBA" id="ARBA00022475"/>
    </source>
</evidence>
<evidence type="ECO:0000256" key="1">
    <source>
        <dbReference type="ARBA" id="ARBA00004429"/>
    </source>
</evidence>
<evidence type="ECO:0000256" key="8">
    <source>
        <dbReference type="ARBA" id="ARBA00023136"/>
    </source>
</evidence>
<dbReference type="CDD" id="cd13131">
    <property type="entry name" value="MATE_NorM_like"/>
    <property type="match status" value="1"/>
</dbReference>
<name>A0A7X0JSD6_9GAMM</name>
<dbReference type="PANTHER" id="PTHR43298">
    <property type="entry name" value="MULTIDRUG RESISTANCE PROTEIN NORM-RELATED"/>
    <property type="match status" value="1"/>
</dbReference>
<dbReference type="InterPro" id="IPR050222">
    <property type="entry name" value="MATE_MdtK"/>
</dbReference>
<dbReference type="GO" id="GO:0042910">
    <property type="term" value="F:xenobiotic transmembrane transporter activity"/>
    <property type="evidence" value="ECO:0007669"/>
    <property type="project" value="InterPro"/>
</dbReference>
<evidence type="ECO:0000256" key="10">
    <source>
        <dbReference type="SAM" id="Phobius"/>
    </source>
</evidence>
<feature type="transmembrane region" description="Helical" evidence="10">
    <location>
        <begin position="393"/>
        <end position="412"/>
    </location>
</feature>
<evidence type="ECO:0000313" key="12">
    <source>
        <dbReference type="Proteomes" id="UP000528457"/>
    </source>
</evidence>
<feature type="transmembrane region" description="Helical" evidence="10">
    <location>
        <begin position="57"/>
        <end position="76"/>
    </location>
</feature>
<feature type="transmembrane region" description="Helical" evidence="10">
    <location>
        <begin position="135"/>
        <end position="156"/>
    </location>
</feature>
<dbReference type="InterPro" id="IPR002528">
    <property type="entry name" value="MATE_fam"/>
</dbReference>
<protein>
    <recommendedName>
        <fullName evidence="9">Multidrug-efflux transporter</fullName>
    </recommendedName>
</protein>
<feature type="transmembrane region" description="Helical" evidence="10">
    <location>
        <begin position="354"/>
        <end position="372"/>
    </location>
</feature>
<feature type="transmembrane region" description="Helical" evidence="10">
    <location>
        <begin position="20"/>
        <end position="37"/>
    </location>
</feature>
<dbReference type="Proteomes" id="UP000528457">
    <property type="component" value="Unassembled WGS sequence"/>
</dbReference>
<dbReference type="GO" id="GO:0006811">
    <property type="term" value="P:monoatomic ion transport"/>
    <property type="evidence" value="ECO:0007669"/>
    <property type="project" value="UniProtKB-KW"/>
</dbReference>
<evidence type="ECO:0000313" key="11">
    <source>
        <dbReference type="EMBL" id="MBB6521428.1"/>
    </source>
</evidence>